<evidence type="ECO:0000256" key="6">
    <source>
        <dbReference type="NCBIfam" id="TIGR02625"/>
    </source>
</evidence>
<dbReference type="RefSeq" id="WP_093273116.1">
    <property type="nucleotide sequence ID" value="NZ_FNDD01000010.1"/>
</dbReference>
<evidence type="ECO:0000256" key="2">
    <source>
        <dbReference type="ARBA" id="ARBA00023235"/>
    </source>
</evidence>
<evidence type="ECO:0000256" key="3">
    <source>
        <dbReference type="ARBA" id="ARBA00023277"/>
    </source>
</evidence>
<dbReference type="GO" id="GO:0019301">
    <property type="term" value="P:rhamnose catabolic process"/>
    <property type="evidence" value="ECO:0007669"/>
    <property type="project" value="UniProtKB-UniRule"/>
</dbReference>
<dbReference type="Pfam" id="PF05336">
    <property type="entry name" value="rhaM"/>
    <property type="match status" value="1"/>
</dbReference>
<name>A0A1G8AGR8_9VIBR</name>
<dbReference type="HAMAP" id="MF_01663">
    <property type="entry name" value="L_rham_rotase"/>
    <property type="match status" value="1"/>
</dbReference>
<keyword evidence="8" id="KW-1185">Reference proteome</keyword>
<comment type="catalytic activity">
    <reaction evidence="5">
        <text>alpha-L-rhamnose = beta-L-rhamnose</text>
        <dbReference type="Rhea" id="RHEA:25584"/>
        <dbReference type="ChEBI" id="CHEBI:27586"/>
        <dbReference type="ChEBI" id="CHEBI:27907"/>
        <dbReference type="EC" id="5.1.3.32"/>
    </reaction>
</comment>
<comment type="similarity">
    <text evidence="5">Belongs to the rhamnose mutarotase family.</text>
</comment>
<dbReference type="InterPro" id="IPR013448">
    <property type="entry name" value="L-rhamnose_mutarotase"/>
</dbReference>
<evidence type="ECO:0000256" key="4">
    <source>
        <dbReference type="ARBA" id="ARBA00023308"/>
    </source>
</evidence>
<evidence type="ECO:0000313" key="7">
    <source>
        <dbReference type="EMBL" id="SDH20087.1"/>
    </source>
</evidence>
<comment type="subunit">
    <text evidence="5">Homodimer.</text>
</comment>
<dbReference type="EMBL" id="FNDD01000010">
    <property type="protein sequence ID" value="SDH20087.1"/>
    <property type="molecule type" value="Genomic_DNA"/>
</dbReference>
<comment type="subcellular location">
    <subcellularLocation>
        <location evidence="5">Cytoplasm</location>
    </subcellularLocation>
</comment>
<dbReference type="OrthoDB" id="9799608at2"/>
<evidence type="ECO:0000313" key="8">
    <source>
        <dbReference type="Proteomes" id="UP000198854"/>
    </source>
</evidence>
<dbReference type="Proteomes" id="UP000198854">
    <property type="component" value="Unassembled WGS sequence"/>
</dbReference>
<dbReference type="EC" id="5.1.3.32" evidence="5 6"/>
<keyword evidence="4 5" id="KW-0684">Rhamnose metabolism</keyword>
<organism evidence="7 8">
    <name type="scientific">Vibrio xiamenensis</name>
    <dbReference type="NCBI Taxonomy" id="861298"/>
    <lineage>
        <taxon>Bacteria</taxon>
        <taxon>Pseudomonadati</taxon>
        <taxon>Pseudomonadota</taxon>
        <taxon>Gammaproteobacteria</taxon>
        <taxon>Vibrionales</taxon>
        <taxon>Vibrionaceae</taxon>
        <taxon>Vibrio</taxon>
    </lineage>
</organism>
<feature type="binding site" evidence="5">
    <location>
        <position position="42"/>
    </location>
    <ligand>
        <name>substrate</name>
    </ligand>
</feature>
<dbReference type="STRING" id="861298.SAMN04488136_110113"/>
<dbReference type="GO" id="GO:0062192">
    <property type="term" value="F:L-rhamnose mutarotase activity"/>
    <property type="evidence" value="ECO:0007669"/>
    <property type="project" value="UniProtKB-UniRule"/>
</dbReference>
<dbReference type="SUPFAM" id="SSF54909">
    <property type="entry name" value="Dimeric alpha+beta barrel"/>
    <property type="match status" value="1"/>
</dbReference>
<dbReference type="Gene3D" id="3.30.70.100">
    <property type="match status" value="1"/>
</dbReference>
<evidence type="ECO:0000256" key="5">
    <source>
        <dbReference type="HAMAP-Rule" id="MF_01663"/>
    </source>
</evidence>
<feature type="binding site" evidence="5">
    <location>
        <position position="19"/>
    </location>
    <ligand>
        <name>substrate</name>
    </ligand>
</feature>
<dbReference type="GO" id="GO:0005737">
    <property type="term" value="C:cytoplasm"/>
    <property type="evidence" value="ECO:0007669"/>
    <property type="project" value="UniProtKB-SubCell"/>
</dbReference>
<dbReference type="InterPro" id="IPR011008">
    <property type="entry name" value="Dimeric_a/b-barrel"/>
</dbReference>
<comment type="pathway">
    <text evidence="5">Carbohydrate metabolism; L-rhamnose metabolism.</text>
</comment>
<protein>
    <recommendedName>
        <fullName evidence="5 6">L-rhamnose mutarotase</fullName>
        <ecNumber evidence="5 6">5.1.3.32</ecNumber>
    </recommendedName>
    <alternativeName>
        <fullName evidence="5">Rhamnose 1-epimerase</fullName>
    </alternativeName>
    <alternativeName>
        <fullName evidence="5">Type-3 mutarotase</fullName>
    </alternativeName>
</protein>
<comment type="function">
    <text evidence="5">Involved in the anomeric conversion of L-rhamnose.</text>
</comment>
<proteinExistence type="inferred from homology"/>
<keyword evidence="3 5" id="KW-0119">Carbohydrate metabolism</keyword>
<gene>
    <name evidence="5" type="primary">rhaM</name>
    <name evidence="7" type="ORF">SAMN04488136_110113</name>
</gene>
<dbReference type="AlphaFoldDB" id="A0A1G8AGR8"/>
<sequence>MTIRKAFVMYVNSDKHDEYQKRHDQLWPEMKATLKEYGAANYSIHLLAEQNMLFGYVEIEDEQRWQAIADTEICQKWWQHMKDVMPSNPDNSPVSVDLRKVFYLA</sequence>
<keyword evidence="1 5" id="KW-0963">Cytoplasm</keyword>
<dbReference type="UniPathway" id="UPA00125"/>
<dbReference type="PANTHER" id="PTHR34389">
    <property type="entry name" value="L-RHAMNOSE MUTAROTASE"/>
    <property type="match status" value="1"/>
</dbReference>
<accession>A0A1G8AGR8</accession>
<keyword evidence="2 5" id="KW-0413">Isomerase</keyword>
<dbReference type="InterPro" id="IPR008000">
    <property type="entry name" value="Rham/fucose_mutarotase"/>
</dbReference>
<dbReference type="PANTHER" id="PTHR34389:SF2">
    <property type="entry name" value="L-RHAMNOSE MUTAROTASE"/>
    <property type="match status" value="1"/>
</dbReference>
<feature type="active site" description="Proton donor" evidence="5">
    <location>
        <position position="23"/>
    </location>
</feature>
<dbReference type="NCBIfam" id="TIGR02625">
    <property type="entry name" value="YiiL_rotase"/>
    <property type="match status" value="1"/>
</dbReference>
<feature type="binding site" evidence="5">
    <location>
        <begin position="77"/>
        <end position="78"/>
    </location>
    <ligand>
        <name>substrate</name>
    </ligand>
</feature>
<reference evidence="7 8" key="1">
    <citation type="submission" date="2016-10" db="EMBL/GenBank/DDBJ databases">
        <authorList>
            <person name="de Groot N.N."/>
        </authorList>
    </citation>
    <scope>NUCLEOTIDE SEQUENCE [LARGE SCALE GENOMIC DNA]</scope>
    <source>
        <strain evidence="7 8">CGMCC 1.10228</strain>
    </source>
</reference>
<evidence type="ECO:0000256" key="1">
    <source>
        <dbReference type="ARBA" id="ARBA00022490"/>
    </source>
</evidence>